<keyword evidence="5" id="KW-1185">Reference proteome</keyword>
<keyword evidence="2" id="KW-1133">Transmembrane helix</keyword>
<dbReference type="Pfam" id="PF13768">
    <property type="entry name" value="VWA_3"/>
    <property type="match status" value="1"/>
</dbReference>
<sequence length="275" mass="30852">MRKRRQIELFSLSFLDLISGALGAVIILYVAIPKNQPKVEPKDDIEKVMVKQELASSKAKIDELTKEIEALKAAQVKTAQPLKIEEPVVGGANVDIGFKFKGKNIVFIIDTSYSMTEEDRMGQVKAGLKMFLTSLPSEYKVDIVQYPLGERAPFRSMWGNIKETTGFNKTDAFDFIYSLRPSGGTPTRDALLFVIKNYDNLSDIVLLSDGQPTYHNSNRKDDIYDILNVVRAENKTKIQINTIGVGTNFIKDKTSDQYKFLSLLSEQNGGFFVGF</sequence>
<name>A0AAX4HNP5_9BACT</name>
<feature type="coiled-coil region" evidence="1">
    <location>
        <begin position="47"/>
        <end position="74"/>
    </location>
</feature>
<dbReference type="Proteomes" id="UP001324634">
    <property type="component" value="Chromosome"/>
</dbReference>
<dbReference type="Gene3D" id="3.40.50.410">
    <property type="entry name" value="von Willebrand factor, type A domain"/>
    <property type="match status" value="1"/>
</dbReference>
<dbReference type="PANTHER" id="PTHR10338">
    <property type="entry name" value="INTER-ALPHA-TRYPSIN INHIBITOR HEAVY CHAIN FAMILY MEMBER"/>
    <property type="match status" value="1"/>
</dbReference>
<feature type="domain" description="VWFA" evidence="3">
    <location>
        <begin position="104"/>
        <end position="275"/>
    </location>
</feature>
<evidence type="ECO:0000256" key="2">
    <source>
        <dbReference type="SAM" id="Phobius"/>
    </source>
</evidence>
<keyword evidence="2" id="KW-0812">Transmembrane</keyword>
<keyword evidence="2" id="KW-0472">Membrane</keyword>
<dbReference type="RefSeq" id="WP_321393597.1">
    <property type="nucleotide sequence ID" value="NZ_CP139487.1"/>
</dbReference>
<feature type="transmembrane region" description="Helical" evidence="2">
    <location>
        <begin position="12"/>
        <end position="32"/>
    </location>
</feature>
<evidence type="ECO:0000313" key="4">
    <source>
        <dbReference type="EMBL" id="WPU64569.1"/>
    </source>
</evidence>
<dbReference type="InterPro" id="IPR050934">
    <property type="entry name" value="ITIH"/>
</dbReference>
<dbReference type="InterPro" id="IPR036465">
    <property type="entry name" value="vWFA_dom_sf"/>
</dbReference>
<keyword evidence="1" id="KW-0175">Coiled coil</keyword>
<dbReference type="KEGG" id="psti:SOO65_17895"/>
<dbReference type="AlphaFoldDB" id="A0AAX4HNP5"/>
<proteinExistence type="predicted"/>
<gene>
    <name evidence="4" type="ORF">SOO65_17895</name>
</gene>
<protein>
    <submittedName>
        <fullName evidence="4">VWA domain-containing protein</fullName>
    </submittedName>
</protein>
<dbReference type="PANTHER" id="PTHR10338:SF108">
    <property type="entry name" value="INTER-ALPHA-TRYPSIN INHIBITOR HEAVY CHAIN H4-LIKE PROTEIN"/>
    <property type="match status" value="1"/>
</dbReference>
<dbReference type="PROSITE" id="PS50234">
    <property type="entry name" value="VWFA"/>
    <property type="match status" value="1"/>
</dbReference>
<dbReference type="InterPro" id="IPR002035">
    <property type="entry name" value="VWF_A"/>
</dbReference>
<accession>A0AAX4HNP5</accession>
<evidence type="ECO:0000259" key="3">
    <source>
        <dbReference type="PROSITE" id="PS50234"/>
    </source>
</evidence>
<evidence type="ECO:0000313" key="5">
    <source>
        <dbReference type="Proteomes" id="UP001324634"/>
    </source>
</evidence>
<reference evidence="4 5" key="1">
    <citation type="submission" date="2023-11" db="EMBL/GenBank/DDBJ databases">
        <title>Peredibacter starrii A3.12.</title>
        <authorList>
            <person name="Mitchell R.J."/>
        </authorList>
    </citation>
    <scope>NUCLEOTIDE SEQUENCE [LARGE SCALE GENOMIC DNA]</scope>
    <source>
        <strain evidence="4 5">A3.12</strain>
    </source>
</reference>
<dbReference type="SUPFAM" id="SSF53300">
    <property type="entry name" value="vWA-like"/>
    <property type="match status" value="1"/>
</dbReference>
<dbReference type="SMART" id="SM00327">
    <property type="entry name" value="VWA"/>
    <property type="match status" value="1"/>
</dbReference>
<evidence type="ECO:0000256" key="1">
    <source>
        <dbReference type="SAM" id="Coils"/>
    </source>
</evidence>
<dbReference type="EMBL" id="CP139487">
    <property type="protein sequence ID" value="WPU64569.1"/>
    <property type="molecule type" value="Genomic_DNA"/>
</dbReference>
<organism evidence="4 5">
    <name type="scientific">Peredibacter starrii</name>
    <dbReference type="NCBI Taxonomy" id="28202"/>
    <lineage>
        <taxon>Bacteria</taxon>
        <taxon>Pseudomonadati</taxon>
        <taxon>Bdellovibrionota</taxon>
        <taxon>Bacteriovoracia</taxon>
        <taxon>Bacteriovoracales</taxon>
        <taxon>Bacteriovoracaceae</taxon>
        <taxon>Peredibacter</taxon>
    </lineage>
</organism>